<dbReference type="RefSeq" id="WP_121851794.1">
    <property type="nucleotide sequence ID" value="NZ_CP037952.1"/>
</dbReference>
<accession>A0A3A6UJR7</accession>
<dbReference type="InterPro" id="IPR050330">
    <property type="entry name" value="Bact_OuterMem_StrucFunc"/>
</dbReference>
<reference evidence="8 9" key="1">
    <citation type="submission" date="2018-09" db="EMBL/GenBank/DDBJ databases">
        <title>Phylogeny of the Shewanellaceae, and recommendation for two new genera, Pseudoshewanella and Parashewanella.</title>
        <authorList>
            <person name="Wang G."/>
        </authorList>
    </citation>
    <scope>NUCLEOTIDE SEQUENCE [LARGE SCALE GENOMIC DNA]</scope>
    <source>
        <strain evidence="8 9">KCTC 22492</strain>
    </source>
</reference>
<evidence type="ECO:0000313" key="9">
    <source>
        <dbReference type="Proteomes" id="UP000273022"/>
    </source>
</evidence>
<dbReference type="OrthoDB" id="7061829at2"/>
<sequence length="249" mass="27077">MKKSLITTVVIGSLLASNISFAAASNQEVEPHGEQEQLIGFGSGLIIGALVGGPVGAVIGAFTGGVVGKSVADDTKLDSQQVKINEQEMRIARLASKSEKYDDLAHRYSLSQQKLNQLSQADKIKLDELALGMNVQFRTGSSKIEPIFEKQLNEVAEIMKISTAMKLDLSGYADRTGKSQFNQELSEKRMSAVLNYLVERGIEQSRFITQAYGDTAPLTAESSLENNFFDRRVTLKLVPSSVEGVMAKN</sequence>
<keyword evidence="5" id="KW-0812">Transmembrane</keyword>
<proteinExistence type="predicted"/>
<dbReference type="AlphaFoldDB" id="A0A3A6UJR7"/>
<feature type="transmembrane region" description="Helical" evidence="5">
    <location>
        <begin position="38"/>
        <end position="62"/>
    </location>
</feature>
<dbReference type="PANTHER" id="PTHR30329">
    <property type="entry name" value="STATOR ELEMENT OF FLAGELLAR MOTOR COMPLEX"/>
    <property type="match status" value="1"/>
</dbReference>
<dbReference type="InterPro" id="IPR006664">
    <property type="entry name" value="OMP_bac"/>
</dbReference>
<dbReference type="NCBIfam" id="TIGR03789">
    <property type="entry name" value="pdsO"/>
    <property type="match status" value="1"/>
</dbReference>
<evidence type="ECO:0000256" key="3">
    <source>
        <dbReference type="ARBA" id="ARBA00023237"/>
    </source>
</evidence>
<evidence type="ECO:0000256" key="1">
    <source>
        <dbReference type="ARBA" id="ARBA00004442"/>
    </source>
</evidence>
<dbReference type="InterPro" id="IPR027367">
    <property type="entry name" value="Gly-zipper_YMGG"/>
</dbReference>
<keyword evidence="6" id="KW-0732">Signal</keyword>
<dbReference type="InterPro" id="IPR022511">
    <property type="entry name" value="PdsO"/>
</dbReference>
<feature type="chain" id="PRO_5017442173" evidence="6">
    <location>
        <begin position="23"/>
        <end position="249"/>
    </location>
</feature>
<keyword evidence="3" id="KW-0998">Cell outer membrane</keyword>
<evidence type="ECO:0000256" key="6">
    <source>
        <dbReference type="SAM" id="SignalP"/>
    </source>
</evidence>
<comment type="subcellular location">
    <subcellularLocation>
        <location evidence="1">Cell outer membrane</location>
    </subcellularLocation>
</comment>
<dbReference type="GO" id="GO:0009279">
    <property type="term" value="C:cell outer membrane"/>
    <property type="evidence" value="ECO:0007669"/>
    <property type="project" value="UniProtKB-SubCell"/>
</dbReference>
<evidence type="ECO:0000259" key="7">
    <source>
        <dbReference type="PROSITE" id="PS51123"/>
    </source>
</evidence>
<dbReference type="Pfam" id="PF13441">
    <property type="entry name" value="Gly-zipper_YMGG"/>
    <property type="match status" value="1"/>
</dbReference>
<dbReference type="PROSITE" id="PS51123">
    <property type="entry name" value="OMPA_2"/>
    <property type="match status" value="1"/>
</dbReference>
<evidence type="ECO:0000256" key="5">
    <source>
        <dbReference type="SAM" id="Phobius"/>
    </source>
</evidence>
<dbReference type="Proteomes" id="UP000273022">
    <property type="component" value="Unassembled WGS sequence"/>
</dbReference>
<keyword evidence="9" id="KW-1185">Reference proteome</keyword>
<gene>
    <name evidence="8" type="primary">pdsO</name>
    <name evidence="8" type="ORF">D5R81_00990</name>
</gene>
<feature type="domain" description="OmpA-like" evidence="7">
    <location>
        <begin position="124"/>
        <end position="241"/>
    </location>
</feature>
<evidence type="ECO:0000313" key="8">
    <source>
        <dbReference type="EMBL" id="RJY19424.1"/>
    </source>
</evidence>
<dbReference type="CDD" id="cd07185">
    <property type="entry name" value="OmpA_C-like"/>
    <property type="match status" value="1"/>
</dbReference>
<feature type="signal peptide" evidence="6">
    <location>
        <begin position="1"/>
        <end position="22"/>
    </location>
</feature>
<dbReference type="Pfam" id="PF00691">
    <property type="entry name" value="OmpA"/>
    <property type="match status" value="1"/>
</dbReference>
<dbReference type="Gene3D" id="3.30.1330.60">
    <property type="entry name" value="OmpA-like domain"/>
    <property type="match status" value="1"/>
</dbReference>
<organism evidence="8 9">
    <name type="scientific">Parashewanella spongiae</name>
    <dbReference type="NCBI Taxonomy" id="342950"/>
    <lineage>
        <taxon>Bacteria</taxon>
        <taxon>Pseudomonadati</taxon>
        <taxon>Pseudomonadota</taxon>
        <taxon>Gammaproteobacteria</taxon>
        <taxon>Alteromonadales</taxon>
        <taxon>Shewanellaceae</taxon>
        <taxon>Parashewanella</taxon>
    </lineage>
</organism>
<name>A0A3A6UJR7_9GAMM</name>
<dbReference type="PANTHER" id="PTHR30329:SF21">
    <property type="entry name" value="LIPOPROTEIN YIAD-RELATED"/>
    <property type="match status" value="1"/>
</dbReference>
<evidence type="ECO:0000256" key="2">
    <source>
        <dbReference type="ARBA" id="ARBA00023136"/>
    </source>
</evidence>
<evidence type="ECO:0000256" key="4">
    <source>
        <dbReference type="PROSITE-ProRule" id="PRU00473"/>
    </source>
</evidence>
<comment type="caution">
    <text evidence="8">The sequence shown here is derived from an EMBL/GenBank/DDBJ whole genome shotgun (WGS) entry which is preliminary data.</text>
</comment>
<protein>
    <submittedName>
        <fullName evidence="8">Sortase-associated OmpA-like protein PdsO</fullName>
    </submittedName>
</protein>
<dbReference type="SUPFAM" id="SSF103088">
    <property type="entry name" value="OmpA-like"/>
    <property type="match status" value="1"/>
</dbReference>
<dbReference type="PRINTS" id="PR01021">
    <property type="entry name" value="OMPADOMAIN"/>
</dbReference>
<dbReference type="InterPro" id="IPR006665">
    <property type="entry name" value="OmpA-like"/>
</dbReference>
<dbReference type="EMBL" id="QYYH01000003">
    <property type="protein sequence ID" value="RJY19424.1"/>
    <property type="molecule type" value="Genomic_DNA"/>
</dbReference>
<keyword evidence="2 4" id="KW-0472">Membrane</keyword>
<keyword evidence="5" id="KW-1133">Transmembrane helix</keyword>
<dbReference type="InterPro" id="IPR036737">
    <property type="entry name" value="OmpA-like_sf"/>
</dbReference>